<sequence>MEKYDGSSDHVDHLRAVNDWMMLQAIHGVIMYRAFLPTLKQRFICTFEARDWVATLLLKFICTFDDFSKQFATYLASSKRAKKKAIELMQLTQDKDELLNDFITRFNRATLEINDLQMSNVFTAMIVELAVTFSRCHPPKICRIRCMSY</sequence>
<dbReference type="InterPro" id="IPR005162">
    <property type="entry name" value="Retrotrans_gag_dom"/>
</dbReference>
<evidence type="ECO:0000259" key="1">
    <source>
        <dbReference type="Pfam" id="PF03732"/>
    </source>
</evidence>
<dbReference type="Proteomes" id="UP001604336">
    <property type="component" value="Unassembled WGS sequence"/>
</dbReference>
<keyword evidence="3" id="KW-1185">Reference proteome</keyword>
<reference evidence="3" key="1">
    <citation type="submission" date="2024-07" db="EMBL/GenBank/DDBJ databases">
        <title>Two chromosome-level genome assemblies of Korean endemic species Abeliophyllum distichum and Forsythia ovata (Oleaceae).</title>
        <authorList>
            <person name="Jang H."/>
        </authorList>
    </citation>
    <scope>NUCLEOTIDE SEQUENCE [LARGE SCALE GENOMIC DNA]</scope>
</reference>
<dbReference type="PANTHER" id="PTHR33223">
    <property type="entry name" value="CCHC-TYPE DOMAIN-CONTAINING PROTEIN"/>
    <property type="match status" value="1"/>
</dbReference>
<name>A0ABD1TZ09_9LAMI</name>
<evidence type="ECO:0000313" key="3">
    <source>
        <dbReference type="Proteomes" id="UP001604336"/>
    </source>
</evidence>
<evidence type="ECO:0000313" key="2">
    <source>
        <dbReference type="EMBL" id="KAL2517963.1"/>
    </source>
</evidence>
<feature type="domain" description="Retrotransposon gag" evidence="1">
    <location>
        <begin position="48"/>
        <end position="119"/>
    </location>
</feature>
<organism evidence="2 3">
    <name type="scientific">Abeliophyllum distichum</name>
    <dbReference type="NCBI Taxonomy" id="126358"/>
    <lineage>
        <taxon>Eukaryota</taxon>
        <taxon>Viridiplantae</taxon>
        <taxon>Streptophyta</taxon>
        <taxon>Embryophyta</taxon>
        <taxon>Tracheophyta</taxon>
        <taxon>Spermatophyta</taxon>
        <taxon>Magnoliopsida</taxon>
        <taxon>eudicotyledons</taxon>
        <taxon>Gunneridae</taxon>
        <taxon>Pentapetalae</taxon>
        <taxon>asterids</taxon>
        <taxon>lamiids</taxon>
        <taxon>Lamiales</taxon>
        <taxon>Oleaceae</taxon>
        <taxon>Forsythieae</taxon>
        <taxon>Abeliophyllum</taxon>
    </lineage>
</organism>
<dbReference type="AlphaFoldDB" id="A0ABD1TZ09"/>
<accession>A0ABD1TZ09</accession>
<dbReference type="PANTHER" id="PTHR33223:SF10">
    <property type="entry name" value="AMINOTRANSFERASE-LIKE PLANT MOBILE DOMAIN-CONTAINING PROTEIN"/>
    <property type="match status" value="1"/>
</dbReference>
<comment type="caution">
    <text evidence="2">The sequence shown here is derived from an EMBL/GenBank/DDBJ whole genome shotgun (WGS) entry which is preliminary data.</text>
</comment>
<dbReference type="EMBL" id="JBFOLK010000004">
    <property type="protein sequence ID" value="KAL2517963.1"/>
    <property type="molecule type" value="Genomic_DNA"/>
</dbReference>
<dbReference type="Pfam" id="PF03732">
    <property type="entry name" value="Retrotrans_gag"/>
    <property type="match status" value="1"/>
</dbReference>
<proteinExistence type="predicted"/>
<gene>
    <name evidence="2" type="ORF">Adt_14210</name>
</gene>
<protein>
    <submittedName>
        <fullName evidence="2">Retrotransposon gag protein</fullName>
    </submittedName>
</protein>